<evidence type="ECO:0000313" key="3">
    <source>
        <dbReference type="Proteomes" id="UP000504603"/>
    </source>
</evidence>
<dbReference type="PANTHER" id="PTHR45669">
    <property type="entry name" value="GLUTAREDOXIN DOMAIN-CONTAINING CYSTEINE-RICH PROTEIN CG12206-RELATED"/>
    <property type="match status" value="1"/>
</dbReference>
<dbReference type="Gene3D" id="3.40.30.10">
    <property type="entry name" value="Glutaredoxin"/>
    <property type="match status" value="1"/>
</dbReference>
<dbReference type="PANTHER" id="PTHR45669:SF26">
    <property type="entry name" value="GLUTAREDOXIN DOMAIN-CONTAINING PROTEIN"/>
    <property type="match status" value="1"/>
</dbReference>
<feature type="domain" description="Glutaredoxin" evidence="2">
    <location>
        <begin position="92"/>
        <end position="158"/>
    </location>
</feature>
<dbReference type="PROSITE" id="PS51354">
    <property type="entry name" value="GLUTAREDOXIN_2"/>
    <property type="match status" value="1"/>
</dbReference>
<evidence type="ECO:0000259" key="2">
    <source>
        <dbReference type="Pfam" id="PF00462"/>
    </source>
</evidence>
<dbReference type="RefSeq" id="XP_022146755.1">
    <property type="nucleotide sequence ID" value="XM_022291063.1"/>
</dbReference>
<dbReference type="InterPro" id="IPR036249">
    <property type="entry name" value="Thioredoxin-like_sf"/>
</dbReference>
<dbReference type="Pfam" id="PF00462">
    <property type="entry name" value="Glutaredoxin"/>
    <property type="match status" value="1"/>
</dbReference>
<evidence type="ECO:0000256" key="1">
    <source>
        <dbReference type="SAM" id="MobiDB-lite"/>
    </source>
</evidence>
<sequence>MWTQWLRSPTRVQSPAAAKPRSRHFSCSSFKDIQDLCREDSESDSGSDSPPTTPKRPSIFHRVRLSTSVLRSWSHRLPAASRSLPDSDRRIVLYHTSLRVVRRTFEDCRTVRSILRGFRVPIDERDLSMDSRFVDEFHEAVGGRNLSLPRVFVGGRYIGGAEEIRQLHESGELRMLIEGLPEVKSSSCEVCGGIRFVVCEECDGSHKIYVEKCGFRSCNSCNINGLIRCPSCSSMRLRSTGVQTHRHHSCTKEDGNLKPAVCRGTYLQVEAPPTNCREHPRIHQGLVQLGVPLHPKPSSFIVGHLHL</sequence>
<dbReference type="OrthoDB" id="423313at2759"/>
<dbReference type="RefSeq" id="XP_022146754.1">
    <property type="nucleotide sequence ID" value="XM_022291062.1"/>
</dbReference>
<proteinExistence type="predicted"/>
<feature type="compositionally biased region" description="Polar residues" evidence="1">
    <location>
        <begin position="1"/>
        <end position="13"/>
    </location>
</feature>
<dbReference type="GeneID" id="111015887"/>
<evidence type="ECO:0000313" key="5">
    <source>
        <dbReference type="RefSeq" id="XP_022146755.1"/>
    </source>
</evidence>
<dbReference type="KEGG" id="mcha:111015887"/>
<dbReference type="Pfam" id="PF23733">
    <property type="entry name" value="GRXCR1-2_C"/>
    <property type="match status" value="1"/>
</dbReference>
<protein>
    <submittedName>
        <fullName evidence="4 5">Uncharacterized protein LOC111015887 isoform X1</fullName>
    </submittedName>
</protein>
<feature type="region of interest" description="Disordered" evidence="1">
    <location>
        <begin position="38"/>
        <end position="58"/>
    </location>
</feature>
<organism evidence="3 5">
    <name type="scientific">Momordica charantia</name>
    <name type="common">Bitter gourd</name>
    <name type="synonym">Balsam pear</name>
    <dbReference type="NCBI Taxonomy" id="3673"/>
    <lineage>
        <taxon>Eukaryota</taxon>
        <taxon>Viridiplantae</taxon>
        <taxon>Streptophyta</taxon>
        <taxon>Embryophyta</taxon>
        <taxon>Tracheophyta</taxon>
        <taxon>Spermatophyta</taxon>
        <taxon>Magnoliopsida</taxon>
        <taxon>eudicotyledons</taxon>
        <taxon>Gunneridae</taxon>
        <taxon>Pentapetalae</taxon>
        <taxon>rosids</taxon>
        <taxon>fabids</taxon>
        <taxon>Cucurbitales</taxon>
        <taxon>Cucurbitaceae</taxon>
        <taxon>Momordiceae</taxon>
        <taxon>Momordica</taxon>
    </lineage>
</organism>
<accession>A0A6J1CY52</accession>
<dbReference type="AlphaFoldDB" id="A0A6J1CY52"/>
<reference evidence="4 5" key="1">
    <citation type="submission" date="2025-04" db="UniProtKB">
        <authorList>
            <consortium name="RefSeq"/>
        </authorList>
    </citation>
    <scope>IDENTIFICATION</scope>
    <source>
        <strain evidence="4 5">OHB3-1</strain>
    </source>
</reference>
<feature type="region of interest" description="Disordered" evidence="1">
    <location>
        <begin position="1"/>
        <end position="23"/>
    </location>
</feature>
<evidence type="ECO:0000313" key="4">
    <source>
        <dbReference type="RefSeq" id="XP_022146754.1"/>
    </source>
</evidence>
<dbReference type="SUPFAM" id="SSF52833">
    <property type="entry name" value="Thioredoxin-like"/>
    <property type="match status" value="1"/>
</dbReference>
<keyword evidence="3" id="KW-1185">Reference proteome</keyword>
<name>A0A6J1CY52_MOMCH</name>
<gene>
    <name evidence="4 5" type="primary">LOC111015887</name>
</gene>
<dbReference type="CDD" id="cd03031">
    <property type="entry name" value="GRX_GRX_like"/>
    <property type="match status" value="1"/>
</dbReference>
<dbReference type="InterPro" id="IPR002109">
    <property type="entry name" value="Glutaredoxin"/>
</dbReference>
<dbReference type="Proteomes" id="UP000504603">
    <property type="component" value="Unplaced"/>
</dbReference>